<dbReference type="Proteomes" id="UP000184363">
    <property type="component" value="Unassembled WGS sequence"/>
</dbReference>
<evidence type="ECO:0000256" key="1">
    <source>
        <dbReference type="SAM" id="MobiDB-lite"/>
    </source>
</evidence>
<organism evidence="3 4">
    <name type="scientific">Pseudonocardia thermophila</name>
    <dbReference type="NCBI Taxonomy" id="1848"/>
    <lineage>
        <taxon>Bacteria</taxon>
        <taxon>Bacillati</taxon>
        <taxon>Actinomycetota</taxon>
        <taxon>Actinomycetes</taxon>
        <taxon>Pseudonocardiales</taxon>
        <taxon>Pseudonocardiaceae</taxon>
        <taxon>Pseudonocardia</taxon>
    </lineage>
</organism>
<evidence type="ECO:0000313" key="4">
    <source>
        <dbReference type="Proteomes" id="UP000184363"/>
    </source>
</evidence>
<feature type="region of interest" description="Disordered" evidence="1">
    <location>
        <begin position="110"/>
        <end position="140"/>
    </location>
</feature>
<sequence length="140" mass="15289">MSSVQRYTSLAEYIEERRIAAGIPSAHALAKRAGVSPETVRQILIGSKRTPSERTLEKIAKAIGGSLPQMRLLAGEPAGEPEPFVLPPEANRLTLRQRQVVLSMISALLNTPDPSEGEDERSPEPVQLVGRRRRDTDGPT</sequence>
<dbReference type="SMART" id="SM00530">
    <property type="entry name" value="HTH_XRE"/>
    <property type="match status" value="1"/>
</dbReference>
<dbReference type="Gene3D" id="1.10.260.40">
    <property type="entry name" value="lambda repressor-like DNA-binding domains"/>
    <property type="match status" value="1"/>
</dbReference>
<dbReference type="Pfam" id="PF01381">
    <property type="entry name" value="HTH_3"/>
    <property type="match status" value="1"/>
</dbReference>
<dbReference type="RefSeq" id="WP_073460380.1">
    <property type="nucleotide sequence ID" value="NZ_FRAP01000030.1"/>
</dbReference>
<accession>A0A1M7AV92</accession>
<protein>
    <submittedName>
        <fullName evidence="3">Helix-turn-helix</fullName>
    </submittedName>
</protein>
<keyword evidence="4" id="KW-1185">Reference proteome</keyword>
<dbReference type="EMBL" id="FRAP01000030">
    <property type="protein sequence ID" value="SHL46642.1"/>
    <property type="molecule type" value="Genomic_DNA"/>
</dbReference>
<dbReference type="CDD" id="cd00093">
    <property type="entry name" value="HTH_XRE"/>
    <property type="match status" value="1"/>
</dbReference>
<dbReference type="STRING" id="1848.SAMN05443637_13026"/>
<reference evidence="3 4" key="1">
    <citation type="submission" date="2016-11" db="EMBL/GenBank/DDBJ databases">
        <authorList>
            <person name="Jaros S."/>
            <person name="Januszkiewicz K."/>
            <person name="Wedrychowicz H."/>
        </authorList>
    </citation>
    <scope>NUCLEOTIDE SEQUENCE [LARGE SCALE GENOMIC DNA]</scope>
    <source>
        <strain evidence="3 4">DSM 43832</strain>
    </source>
</reference>
<dbReference type="SUPFAM" id="SSF47413">
    <property type="entry name" value="lambda repressor-like DNA-binding domains"/>
    <property type="match status" value="1"/>
</dbReference>
<gene>
    <name evidence="3" type="ORF">SAMN05443637_13026</name>
</gene>
<evidence type="ECO:0000259" key="2">
    <source>
        <dbReference type="PROSITE" id="PS50943"/>
    </source>
</evidence>
<dbReference type="InterPro" id="IPR010982">
    <property type="entry name" value="Lambda_DNA-bd_dom_sf"/>
</dbReference>
<feature type="domain" description="HTH cro/C1-type" evidence="2">
    <location>
        <begin position="28"/>
        <end position="70"/>
    </location>
</feature>
<dbReference type="InterPro" id="IPR001387">
    <property type="entry name" value="Cro/C1-type_HTH"/>
</dbReference>
<dbReference type="GO" id="GO:0003677">
    <property type="term" value="F:DNA binding"/>
    <property type="evidence" value="ECO:0007669"/>
    <property type="project" value="InterPro"/>
</dbReference>
<dbReference type="PROSITE" id="PS50943">
    <property type="entry name" value="HTH_CROC1"/>
    <property type="match status" value="1"/>
</dbReference>
<evidence type="ECO:0000313" key="3">
    <source>
        <dbReference type="EMBL" id="SHL46642.1"/>
    </source>
</evidence>
<name>A0A1M7AV92_PSETH</name>
<dbReference type="OrthoDB" id="4951505at2"/>
<dbReference type="AlphaFoldDB" id="A0A1M7AV92"/>
<proteinExistence type="predicted"/>